<dbReference type="Proteomes" id="UP000196138">
    <property type="component" value="Chromosome"/>
</dbReference>
<dbReference type="GO" id="GO:0016020">
    <property type="term" value="C:membrane"/>
    <property type="evidence" value="ECO:0007669"/>
    <property type="project" value="InterPro"/>
</dbReference>
<dbReference type="GO" id="GO:0005509">
    <property type="term" value="F:calcium ion binding"/>
    <property type="evidence" value="ECO:0007669"/>
    <property type="project" value="InterPro"/>
</dbReference>
<evidence type="ECO:0000313" key="2">
    <source>
        <dbReference type="Proteomes" id="UP000196138"/>
    </source>
</evidence>
<dbReference type="Pfam" id="PF05345">
    <property type="entry name" value="He_PIG"/>
    <property type="match status" value="2"/>
</dbReference>
<dbReference type="AlphaFoldDB" id="A0A1Y0EQR4"/>
<sequence length="508" mass="51185">MRTGLAVASATAAAVLVGCGGGGGSSGSTTLEYSIELTAARTTLPINIANELAGIGAYAPYTTTLYVSAKEGNDAIVNTEGAFSCNVSSGLDTGALYYLDGDEDHEDDETGLPLAYRNISLDSNSGGASFHFHAGDQAGTAVISCSITDPRDNRVKTATQTITVGAATGKPASVQTTVAAPSYLGSQYNVNNIRNNIGLQARVHDDANQSVPNPAAANLQVSIRPTPGNDAYIGARLLSGSQSGSVVQLSTLAGMGQISLSSGPNSGAILLEMTTDRADNNVANGIQDPITQLLVVPVVDVIASEPLALPEELPELAAANGSPFAYAMTAEGGVPPYTWSAVGLPAGLTMSANGLISGTPNATAGTYAFVVTVTDATGVTVTANLSFVISGQTSLERALSLNCGTGTTCTLPGGTAGEPYTYVFSASSATPSTPITWSFSGLPARGLTGNAATGTVSGTPTESVNESCQPISFQVTATQGMQSLTRVVTIPLVCPQPPEPTPAPAPAA</sequence>
<dbReference type="PROSITE" id="PS51257">
    <property type="entry name" value="PROKAR_LIPOPROTEIN"/>
    <property type="match status" value="1"/>
</dbReference>
<dbReference type="SUPFAM" id="SSF49313">
    <property type="entry name" value="Cadherin-like"/>
    <property type="match status" value="2"/>
</dbReference>
<dbReference type="OrthoDB" id="5730733at2"/>
<protein>
    <recommendedName>
        <fullName evidence="3">Dystroglycan-type cadherin-like domain-containing protein</fullName>
    </recommendedName>
</protein>
<gene>
    <name evidence="1" type="ORF">CCO03_16165</name>
</gene>
<dbReference type="EMBL" id="CP021455">
    <property type="protein sequence ID" value="ARU05997.1"/>
    <property type="molecule type" value="Genomic_DNA"/>
</dbReference>
<evidence type="ECO:0000313" key="1">
    <source>
        <dbReference type="EMBL" id="ARU05997.1"/>
    </source>
</evidence>
<dbReference type="InterPro" id="IPR015919">
    <property type="entry name" value="Cadherin-like_sf"/>
</dbReference>
<dbReference type="KEGG" id="cser:CCO03_16165"/>
<dbReference type="InterPro" id="IPR013783">
    <property type="entry name" value="Ig-like_fold"/>
</dbReference>
<name>A0A1Y0EQR4_9BURK</name>
<accession>A0A1Y0EQR4</accession>
<keyword evidence="2" id="KW-1185">Reference proteome</keyword>
<evidence type="ECO:0008006" key="3">
    <source>
        <dbReference type="Google" id="ProtNLM"/>
    </source>
</evidence>
<dbReference type="Gene3D" id="2.60.40.10">
    <property type="entry name" value="Immunoglobulins"/>
    <property type="match status" value="2"/>
</dbReference>
<organism evidence="1 2">
    <name type="scientific">Comamonas serinivorans</name>
    <dbReference type="NCBI Taxonomy" id="1082851"/>
    <lineage>
        <taxon>Bacteria</taxon>
        <taxon>Pseudomonadati</taxon>
        <taxon>Pseudomonadota</taxon>
        <taxon>Betaproteobacteria</taxon>
        <taxon>Burkholderiales</taxon>
        <taxon>Comamonadaceae</taxon>
        <taxon>Comamonas</taxon>
    </lineage>
</organism>
<proteinExistence type="predicted"/>
<reference evidence="1 2" key="1">
    <citation type="submission" date="2017-05" db="EMBL/GenBank/DDBJ databases">
        <authorList>
            <person name="Song R."/>
            <person name="Chenine A.L."/>
            <person name="Ruprecht R.M."/>
        </authorList>
    </citation>
    <scope>NUCLEOTIDE SEQUENCE [LARGE SCALE GENOMIC DNA]</scope>
    <source>
        <strain evidence="1 2">DSM 26136</strain>
    </source>
</reference>